<sequence length="43" mass="5260">MELLNKLLDEKILDSDLYYELLHGYVKDEMLKRKRKLSKTVNY</sequence>
<dbReference type="EMBL" id="LWMU01000093">
    <property type="protein sequence ID" value="KZX11244.1"/>
    <property type="molecule type" value="Genomic_DNA"/>
</dbReference>
<dbReference type="AlphaFoldDB" id="A0A165ZW46"/>
<protein>
    <submittedName>
        <fullName evidence="1">Uncharacterized protein</fullName>
    </submittedName>
</protein>
<organism evidence="1 2">
    <name type="scientific">Methanobrevibacter oralis</name>
    <dbReference type="NCBI Taxonomy" id="66851"/>
    <lineage>
        <taxon>Archaea</taxon>
        <taxon>Methanobacteriati</taxon>
        <taxon>Methanobacteriota</taxon>
        <taxon>Methanomada group</taxon>
        <taxon>Methanobacteria</taxon>
        <taxon>Methanobacteriales</taxon>
        <taxon>Methanobacteriaceae</taxon>
        <taxon>Methanobrevibacter</taxon>
    </lineage>
</organism>
<proteinExistence type="predicted"/>
<comment type="caution">
    <text evidence="1">The sequence shown here is derived from an EMBL/GenBank/DDBJ whole genome shotgun (WGS) entry which is preliminary data.</text>
</comment>
<reference evidence="2" key="1">
    <citation type="journal article" date="2016" name="Genome Announc.">
        <title>Draft Genome Sequences of Methanobrevibacter curvatus DSM11111, Methanobrevibacter cuticularis DSM11139, Methanobrevibacter filiformis DSM11501, and Methanobrevibacter oralis DSM7256.</title>
        <authorList>
            <person name="Poehlein A."/>
            <person name="Seedorf H."/>
        </authorList>
    </citation>
    <scope>NUCLEOTIDE SEQUENCE [LARGE SCALE GENOMIC DNA]</scope>
    <source>
        <strain evidence="2">DSM 7256 / JCM 30027 / ZR</strain>
    </source>
</reference>
<dbReference type="STRING" id="66851.MBORA_16340"/>
<dbReference type="Proteomes" id="UP000077428">
    <property type="component" value="Unassembled WGS sequence"/>
</dbReference>
<keyword evidence="2" id="KW-1185">Reference proteome</keyword>
<name>A0A165ZW46_METOA</name>
<accession>A0A165ZW46</accession>
<dbReference type="RefSeq" id="WP_261795653.1">
    <property type="nucleotide sequence ID" value="NZ_CABMAB010000038.1"/>
</dbReference>
<dbReference type="PATRIC" id="fig|66851.6.peg.1776"/>
<evidence type="ECO:0000313" key="2">
    <source>
        <dbReference type="Proteomes" id="UP000077428"/>
    </source>
</evidence>
<gene>
    <name evidence="1" type="ORF">MBORA_16340</name>
</gene>
<evidence type="ECO:0000313" key="1">
    <source>
        <dbReference type="EMBL" id="KZX11244.1"/>
    </source>
</evidence>